<evidence type="ECO:0000313" key="6">
    <source>
        <dbReference type="EMBL" id="PNG25697.1"/>
    </source>
</evidence>
<evidence type="ECO:0000256" key="4">
    <source>
        <dbReference type="ARBA" id="ARBA00023172"/>
    </source>
</evidence>
<dbReference type="RefSeq" id="WP_102844051.1">
    <property type="nucleotide sequence ID" value="NZ_PDZR01000013.1"/>
</dbReference>
<evidence type="ECO:0000256" key="2">
    <source>
        <dbReference type="ARBA" id="ARBA00022908"/>
    </source>
</evidence>
<comment type="caution">
    <text evidence="6">The sequence shown here is derived from an EMBL/GenBank/DDBJ whole genome shotgun (WGS) entry which is preliminary data.</text>
</comment>
<organism evidence="6 7">
    <name type="scientific">Methylocella silvestris</name>
    <dbReference type="NCBI Taxonomy" id="199596"/>
    <lineage>
        <taxon>Bacteria</taxon>
        <taxon>Pseudomonadati</taxon>
        <taxon>Pseudomonadota</taxon>
        <taxon>Alphaproteobacteria</taxon>
        <taxon>Hyphomicrobiales</taxon>
        <taxon>Beijerinckiaceae</taxon>
        <taxon>Methylocella</taxon>
    </lineage>
</organism>
<dbReference type="Pfam" id="PF22022">
    <property type="entry name" value="Phage_int_M"/>
    <property type="match status" value="1"/>
</dbReference>
<evidence type="ECO:0000259" key="5">
    <source>
        <dbReference type="PROSITE" id="PS51898"/>
    </source>
</evidence>
<dbReference type="GO" id="GO:0015074">
    <property type="term" value="P:DNA integration"/>
    <property type="evidence" value="ECO:0007669"/>
    <property type="project" value="UniProtKB-KW"/>
</dbReference>
<dbReference type="Pfam" id="PF00589">
    <property type="entry name" value="Phage_integrase"/>
    <property type="match status" value="1"/>
</dbReference>
<dbReference type="InterPro" id="IPR053876">
    <property type="entry name" value="Phage_int_M"/>
</dbReference>
<keyword evidence="2" id="KW-0229">DNA integration</keyword>
<dbReference type="Pfam" id="PF13356">
    <property type="entry name" value="Arm-DNA-bind_3"/>
    <property type="match status" value="1"/>
</dbReference>
<evidence type="ECO:0000313" key="7">
    <source>
        <dbReference type="Proteomes" id="UP000236286"/>
    </source>
</evidence>
<comment type="similarity">
    <text evidence="1">Belongs to the 'phage' integrase family.</text>
</comment>
<dbReference type="Gene3D" id="1.10.150.130">
    <property type="match status" value="1"/>
</dbReference>
<dbReference type="SUPFAM" id="SSF56349">
    <property type="entry name" value="DNA breaking-rejoining enzymes"/>
    <property type="match status" value="1"/>
</dbReference>
<dbReference type="Gene3D" id="1.10.443.10">
    <property type="entry name" value="Intergrase catalytic core"/>
    <property type="match status" value="1"/>
</dbReference>
<dbReference type="CDD" id="cd00801">
    <property type="entry name" value="INT_P4_C"/>
    <property type="match status" value="1"/>
</dbReference>
<dbReference type="InterPro" id="IPR013762">
    <property type="entry name" value="Integrase-like_cat_sf"/>
</dbReference>
<dbReference type="GO" id="GO:0003677">
    <property type="term" value="F:DNA binding"/>
    <property type="evidence" value="ECO:0007669"/>
    <property type="project" value="UniProtKB-KW"/>
</dbReference>
<keyword evidence="4" id="KW-0233">DNA recombination</keyword>
<accession>A0A2J7TG02</accession>
<dbReference type="EMBL" id="PDZR01000013">
    <property type="protein sequence ID" value="PNG25697.1"/>
    <property type="molecule type" value="Genomic_DNA"/>
</dbReference>
<protein>
    <recommendedName>
        <fullName evidence="5">Tyr recombinase domain-containing protein</fullName>
    </recommendedName>
</protein>
<dbReference type="InterPro" id="IPR002104">
    <property type="entry name" value="Integrase_catalytic"/>
</dbReference>
<dbReference type="Proteomes" id="UP000236286">
    <property type="component" value="Unassembled WGS sequence"/>
</dbReference>
<dbReference type="InterPro" id="IPR010998">
    <property type="entry name" value="Integrase_recombinase_N"/>
</dbReference>
<feature type="domain" description="Tyr recombinase" evidence="5">
    <location>
        <begin position="222"/>
        <end position="397"/>
    </location>
</feature>
<dbReference type="PANTHER" id="PTHR30629">
    <property type="entry name" value="PROPHAGE INTEGRASE"/>
    <property type="match status" value="1"/>
</dbReference>
<dbReference type="InterPro" id="IPR011010">
    <property type="entry name" value="DNA_brk_join_enz"/>
</dbReference>
<dbReference type="AlphaFoldDB" id="A0A2J7TG02"/>
<dbReference type="Gene3D" id="3.30.160.390">
    <property type="entry name" value="Integrase, DNA-binding domain"/>
    <property type="match status" value="1"/>
</dbReference>
<dbReference type="InterPro" id="IPR025166">
    <property type="entry name" value="Integrase_DNA_bind_dom"/>
</dbReference>
<dbReference type="GO" id="GO:0006310">
    <property type="term" value="P:DNA recombination"/>
    <property type="evidence" value="ECO:0007669"/>
    <property type="project" value="UniProtKB-KW"/>
</dbReference>
<keyword evidence="3" id="KW-0238">DNA-binding</keyword>
<dbReference type="OrthoDB" id="7615137at2"/>
<sequence>MKENLTDRRLRALQPAPAGTRIMIWDATVPSFGVRVTDKGSATFIVMRRLKGGSLIRRTIGSAWPVPWRGPKDEDLPIPLARAREEARRVLFEMSNGIDPKVKREAAAQAEKKKQDNAFETVAEAFIAQHVEGLRSKANVTSAIRGKIVPAWRGRPIGEITKADVIKLIRKDADKYPTASYHLLAYAKKLFGWAVAQDCYGVETSPCGTGVTASDLIGKREARQRVLSDGELRAIWKAAPELKYPFADLIRLLALTGQRLRECANADWKEIDLDKALWTIPAARMKGKTAHEVPLAPTALDLLRALPRGTGSFVFSTTGGRRPVSGFSRAKTRVDQLLGKDFEAWTFHDLRRTMRTHLGGMPIPTNVAEMTIAHAQPGLHKVYDRHSYREEKRRALELWEGRLNSIVEPKAGVNVVALTARVSA</sequence>
<reference evidence="6 7" key="1">
    <citation type="submission" date="2017-10" db="EMBL/GenBank/DDBJ databases">
        <title>Genome announcement of Methylocella silvestris TVC from permafrost.</title>
        <authorList>
            <person name="Wang J."/>
            <person name="Geng K."/>
            <person name="Ul-Haque F."/>
            <person name="Crombie A.T."/>
            <person name="Street L.E."/>
            <person name="Wookey P.A."/>
            <person name="Murrell J.C."/>
            <person name="Pratscher J."/>
        </authorList>
    </citation>
    <scope>NUCLEOTIDE SEQUENCE [LARGE SCALE GENOMIC DNA]</scope>
    <source>
        <strain evidence="6 7">TVC</strain>
    </source>
</reference>
<name>A0A2J7TG02_METSI</name>
<dbReference type="PROSITE" id="PS51898">
    <property type="entry name" value="TYR_RECOMBINASE"/>
    <property type="match status" value="1"/>
</dbReference>
<dbReference type="PANTHER" id="PTHR30629:SF2">
    <property type="entry name" value="PROPHAGE INTEGRASE INTS-RELATED"/>
    <property type="match status" value="1"/>
</dbReference>
<dbReference type="InterPro" id="IPR038488">
    <property type="entry name" value="Integrase_DNA-bd_sf"/>
</dbReference>
<evidence type="ECO:0000256" key="3">
    <source>
        <dbReference type="ARBA" id="ARBA00023125"/>
    </source>
</evidence>
<gene>
    <name evidence="6" type="ORF">CR492_12320</name>
</gene>
<dbReference type="InterPro" id="IPR050808">
    <property type="entry name" value="Phage_Integrase"/>
</dbReference>
<proteinExistence type="inferred from homology"/>
<evidence type="ECO:0000256" key="1">
    <source>
        <dbReference type="ARBA" id="ARBA00008857"/>
    </source>
</evidence>